<evidence type="ECO:0000256" key="2">
    <source>
        <dbReference type="SAM" id="MobiDB-lite"/>
    </source>
</evidence>
<feature type="coiled-coil region" evidence="1">
    <location>
        <begin position="1070"/>
        <end position="1181"/>
    </location>
</feature>
<dbReference type="GO" id="GO:0006406">
    <property type="term" value="P:mRNA export from nucleus"/>
    <property type="evidence" value="ECO:0007669"/>
    <property type="project" value="TreeGrafter"/>
</dbReference>
<dbReference type="Proteomes" id="UP000663864">
    <property type="component" value="Unassembled WGS sequence"/>
</dbReference>
<keyword evidence="1" id="KW-0175">Coiled coil</keyword>
<evidence type="ECO:0000313" key="3">
    <source>
        <dbReference type="EMBL" id="CAF1059378.1"/>
    </source>
</evidence>
<dbReference type="Gene3D" id="1.20.1170.10">
    <property type="match status" value="1"/>
</dbReference>
<evidence type="ECO:0008006" key="5">
    <source>
        <dbReference type="Google" id="ProtNLM"/>
    </source>
</evidence>
<gene>
    <name evidence="3" type="ORF">ZHD862_LOCUS15481</name>
</gene>
<name>A0A814L2Q9_9BILA</name>
<feature type="region of interest" description="Disordered" evidence="2">
    <location>
        <begin position="1430"/>
        <end position="1471"/>
    </location>
</feature>
<feature type="region of interest" description="Disordered" evidence="2">
    <location>
        <begin position="1571"/>
        <end position="1609"/>
    </location>
</feature>
<dbReference type="GO" id="GO:0017056">
    <property type="term" value="F:structural constituent of nuclear pore"/>
    <property type="evidence" value="ECO:0007669"/>
    <property type="project" value="TreeGrafter"/>
</dbReference>
<feature type="region of interest" description="Disordered" evidence="2">
    <location>
        <begin position="1743"/>
        <end position="1774"/>
    </location>
</feature>
<feature type="coiled-coil region" evidence="1">
    <location>
        <begin position="382"/>
        <end position="455"/>
    </location>
</feature>
<dbReference type="PANTHER" id="PTHR18898">
    <property type="entry name" value="NUCLEOPROTEIN TPR-RELATED"/>
    <property type="match status" value="1"/>
</dbReference>
<dbReference type="GO" id="GO:1901673">
    <property type="term" value="P:regulation of mitotic spindle assembly"/>
    <property type="evidence" value="ECO:0007669"/>
    <property type="project" value="TreeGrafter"/>
</dbReference>
<feature type="compositionally biased region" description="Polar residues" evidence="2">
    <location>
        <begin position="1743"/>
        <end position="1766"/>
    </location>
</feature>
<feature type="compositionally biased region" description="Low complexity" evidence="2">
    <location>
        <begin position="1430"/>
        <end position="1443"/>
    </location>
</feature>
<sequence length="1891" mass="217874">MTTTNDDIDFDFSQLDDTLISDNQKQNLIDYINQIKNQKRSISDELNQFKLSTGHVKRRRTTKRQLLSNSISLPIINNEQTNNLQTMLETLIYIVHEINLEQVKLSTTINQLIKRINQNELYLNQLNINIETLYEQYHAKQYSELQIDPIELPSKSSSSSIIDNNNYQQPIDMSTTGNNYNSIDNTTKTIGKSSSNKEYIELGDPSIGLSCLVLKRKYDQVRRRTELAYIHGEKRAIGRLLTFLIRQFFSNEELRNASLDGRVRNTQALSKDRMCIIDKHLQSIFGIDYNLYRITKDCAEQVNVVCRHARNPKNFFDNNSNNNSNIKIEMNNSTINQNDIVEDKQYDEYESFQEQLFIQANEQRFHELAREYDIVHNEVAKQREIENQLRTDNEELQKVSHEVEQQLSTIRQNEQQLNTKLETTMEQLRQLSNEKEQLKNTIYEKEQENYELQSADLTQLTNFLDGTLSHIRSSDSSSTPSSTTNCSECRQLKSALVLELTGKERFRFGYEQLSSMIKEAAPILRRQKQDYEASFEVIAKLTSELNEARKELSELHQLSGESIENYRYIQRENQFLINDNKSLATKIQVLLAEIEELRTGKRPSERETSPEYDLNQEVPLTFRNVVELQHVNQKLDKLVREMRAQHNNDDEDLNRTRFDELKKEHQQQQEKLKETKNQLDSLETQMTSLIQERDFLRLLVSRSSSSQSTSSTNQSVDIHQIENLRDQVNRLQEKIDILTKKNTQLTNEKDDLIRTSNEKIRTIQYELLTARTEIEQTNDKLNLINDEQATNRLTIASLRTEINGWQERHTMLLQIRNKQEQQYFNILSELRQLKDEKASLECRLNALENERKFDSIKYEQIENECMLLKSEIVKNEQIQPVIEKLQNLAEFTKEKTKAMFEAKLNDLTTQNNELCQRIEENEREKELMDRTYQSRLEEITQNLQQEKLNHTETRTKFITEKEKAEQLQRQLNEIETKLNSNTNQKTDYEQQLGDYEKELKMLRVKLDAANNELELKQTLIQSGIDNANQSDINGQKAIDELEKEFTQKSYDYENEIERFKQDIINHQLIVNQNEENIRLLNERIQTINDQHQTELTQTNERNEQLLNEKNQLIQQLENIEGSRNENEQLKEKINQLELTIEQQQINLNELEKHHNELSQQLITLQNDNERLLEQIHQYETTIIQKDDLFKVQQDITQQFEQRYTELEQKHNEQHALMIKLSTHLAAKESETIVSTTDSTVNETWNTILAMNNYLRVENTRLTDDVERIRLENAHLNERSNTLEQTYLNDQQIIDELKLKNQSLQSLQDRFENDQQQINNLKEQCQLYEQEKENIKQENQLFQTTIEQRNQEKELLNNQIKQIEEKSSSNQEQLTVKTAEIERQGREIDDFKGRITKLESDNQELKQMTAKLRAIAIKYRTSATAAVAAATTTTTSATTSVPTSDTDELLTSGSTEVPPPTEPLSEANKNRPLPVDLSEKMNKLRDALVMARTTITSQQNRMTQMTNELARAKQTRISNELTEAHALVDSIRQTYETEINDLKHIIQLFDTIDSNEHMAEILRLKKKIEELTTNKSSTSSSSITSSTTKQSDDVTSKSVRPQAYASPMTQEPVISRVVPMAPSSGRQIGVAIPMTASATSTTTSASLWTGGTTTETTIASTTAVEHPTTQITTAAGVNLLMKRTRADDNDHKSTESTLKRSKAETEITPLIAHVEPQVREQQLIPIQEQQETMETNVLNITRTDTSTDNEGINPSVEETISTDQSIDTESRSNTVNTSSTNVVTIGDTTTTTTTTTITTTESTNMTTAEQANDQRRGDILPIVYDVQSIPTIGSGGSAQINRGGTGRQRPFISISATRRTWPVRGGSGSSGGGGRGGLGGRGAGGVGPSARQ</sequence>
<dbReference type="GO" id="GO:0005643">
    <property type="term" value="C:nuclear pore"/>
    <property type="evidence" value="ECO:0007669"/>
    <property type="project" value="TreeGrafter"/>
</dbReference>
<feature type="coiled-coil region" evidence="1">
    <location>
        <begin position="625"/>
        <end position="787"/>
    </location>
</feature>
<protein>
    <recommendedName>
        <fullName evidence="5">Nucleoprotein TPR-like</fullName>
    </recommendedName>
</protein>
<feature type="coiled-coil region" evidence="1">
    <location>
        <begin position="816"/>
        <end position="864"/>
    </location>
</feature>
<accession>A0A814L2Q9</accession>
<proteinExistence type="predicted"/>
<reference evidence="3" key="1">
    <citation type="submission" date="2021-02" db="EMBL/GenBank/DDBJ databases">
        <authorList>
            <person name="Nowell W R."/>
        </authorList>
    </citation>
    <scope>NUCLEOTIDE SEQUENCE</scope>
</reference>
<comment type="caution">
    <text evidence="3">The sequence shown here is derived from an EMBL/GenBank/DDBJ whole genome shotgun (WGS) entry which is preliminary data.</text>
</comment>
<feature type="compositionally biased region" description="Gly residues" evidence="2">
    <location>
        <begin position="1864"/>
        <end position="1891"/>
    </location>
</feature>
<feature type="coiled-coil region" evidence="1">
    <location>
        <begin position="897"/>
        <end position="1019"/>
    </location>
</feature>
<feature type="coiled-coil region" evidence="1">
    <location>
        <begin position="531"/>
        <end position="558"/>
    </location>
</feature>
<feature type="coiled-coil region" evidence="1">
    <location>
        <begin position="1258"/>
        <end position="1414"/>
    </location>
</feature>
<feature type="region of interest" description="Disordered" evidence="2">
    <location>
        <begin position="1859"/>
        <end position="1891"/>
    </location>
</feature>
<organism evidence="3 4">
    <name type="scientific">Rotaria sordida</name>
    <dbReference type="NCBI Taxonomy" id="392033"/>
    <lineage>
        <taxon>Eukaryota</taxon>
        <taxon>Metazoa</taxon>
        <taxon>Spiralia</taxon>
        <taxon>Gnathifera</taxon>
        <taxon>Rotifera</taxon>
        <taxon>Eurotatoria</taxon>
        <taxon>Bdelloidea</taxon>
        <taxon>Philodinida</taxon>
        <taxon>Philodinidae</taxon>
        <taxon>Rotaria</taxon>
    </lineage>
</organism>
<evidence type="ECO:0000313" key="4">
    <source>
        <dbReference type="Proteomes" id="UP000663864"/>
    </source>
</evidence>
<dbReference type="EMBL" id="CAJNOT010000701">
    <property type="protein sequence ID" value="CAF1059378.1"/>
    <property type="molecule type" value="Genomic_DNA"/>
</dbReference>
<dbReference type="PANTHER" id="PTHR18898:SF2">
    <property type="entry name" value="NUCLEOPROTEIN TPR"/>
    <property type="match status" value="1"/>
</dbReference>
<feature type="compositionally biased region" description="Low complexity" evidence="2">
    <location>
        <begin position="1572"/>
        <end position="1588"/>
    </location>
</feature>
<evidence type="ECO:0000256" key="1">
    <source>
        <dbReference type="SAM" id="Coils"/>
    </source>
</evidence>